<organism evidence="2">
    <name type="scientific">Noctiluca scintillans</name>
    <name type="common">Sea sparkle</name>
    <name type="synonym">Red tide dinoflagellate</name>
    <dbReference type="NCBI Taxonomy" id="2966"/>
    <lineage>
        <taxon>Eukaryota</taxon>
        <taxon>Sar</taxon>
        <taxon>Alveolata</taxon>
        <taxon>Dinophyceae</taxon>
        <taxon>Noctilucales</taxon>
        <taxon>Noctilucaceae</taxon>
        <taxon>Noctiluca</taxon>
    </lineage>
</organism>
<name>A0A7S1B1X6_NOCSC</name>
<reference evidence="2" key="1">
    <citation type="submission" date="2021-01" db="EMBL/GenBank/DDBJ databases">
        <authorList>
            <person name="Corre E."/>
            <person name="Pelletier E."/>
            <person name="Niang G."/>
            <person name="Scheremetjew M."/>
            <person name="Finn R."/>
            <person name="Kale V."/>
            <person name="Holt S."/>
            <person name="Cochrane G."/>
            <person name="Meng A."/>
            <person name="Brown T."/>
            <person name="Cohen L."/>
        </authorList>
    </citation>
    <scope>NUCLEOTIDE SEQUENCE</scope>
</reference>
<feature type="region of interest" description="Disordered" evidence="1">
    <location>
        <begin position="81"/>
        <end position="100"/>
    </location>
</feature>
<protein>
    <submittedName>
        <fullName evidence="2">Uncharacterized protein</fullName>
    </submittedName>
</protein>
<proteinExistence type="predicted"/>
<evidence type="ECO:0000256" key="1">
    <source>
        <dbReference type="SAM" id="MobiDB-lite"/>
    </source>
</evidence>
<gene>
    <name evidence="2" type="ORF">NSCI0253_LOCUS46030</name>
</gene>
<accession>A0A7S1B1X6</accession>
<dbReference type="AlphaFoldDB" id="A0A7S1B1X6"/>
<dbReference type="EMBL" id="HBFQ01064878">
    <property type="protein sequence ID" value="CAD8871673.1"/>
    <property type="molecule type" value="Transcribed_RNA"/>
</dbReference>
<evidence type="ECO:0000313" key="2">
    <source>
        <dbReference type="EMBL" id="CAD8871673.1"/>
    </source>
</evidence>
<sequence length="100" mass="10541">MGQAQPGIEPIPVNWSEVYRYVEPPPRFVPPGTAAAEPEGVADRGQEEVRPPQFLGEGFAGGVQTPLGHPLGIASPMSAAVPIQDVPHPQRAASARRLGQ</sequence>